<evidence type="ECO:0000313" key="2">
    <source>
        <dbReference type="EMBL" id="OIT36993.1"/>
    </source>
</evidence>
<dbReference type="Gramene" id="OIT36993">
    <property type="protein sequence ID" value="OIT36993"/>
    <property type="gene ID" value="A4A49_54908"/>
</dbReference>
<dbReference type="InterPro" id="IPR054722">
    <property type="entry name" value="PolX-like_BBD"/>
</dbReference>
<name>A0A314L612_NICAT</name>
<dbReference type="AlphaFoldDB" id="A0A314L612"/>
<feature type="domain" description="Retrovirus-related Pol polyprotein from transposon TNT 1-94-like beta-barrel" evidence="1">
    <location>
        <begin position="28"/>
        <end position="101"/>
    </location>
</feature>
<sequence>MKLKKTWPLTPTKQWKLMDYGQWNIPSQYHMADNISNLTSATELPGNEEIIIGDGNDIPILHIGHTTLHSNSTTHPFTVHQVLCSPKIKQNLISAAQFSRENLTSIDFFPYSCLVKDLSKGQSYFKGGVKMIFMSGQPSSLPSYHNYKLTLQPNRLRHSIFGL</sequence>
<organism evidence="2 3">
    <name type="scientific">Nicotiana attenuata</name>
    <name type="common">Coyote tobacco</name>
    <dbReference type="NCBI Taxonomy" id="49451"/>
    <lineage>
        <taxon>Eukaryota</taxon>
        <taxon>Viridiplantae</taxon>
        <taxon>Streptophyta</taxon>
        <taxon>Embryophyta</taxon>
        <taxon>Tracheophyta</taxon>
        <taxon>Spermatophyta</taxon>
        <taxon>Magnoliopsida</taxon>
        <taxon>eudicotyledons</taxon>
        <taxon>Gunneridae</taxon>
        <taxon>Pentapetalae</taxon>
        <taxon>asterids</taxon>
        <taxon>lamiids</taxon>
        <taxon>Solanales</taxon>
        <taxon>Solanaceae</taxon>
        <taxon>Nicotianoideae</taxon>
        <taxon>Nicotianeae</taxon>
        <taxon>Nicotiana</taxon>
    </lineage>
</organism>
<evidence type="ECO:0000259" key="1">
    <source>
        <dbReference type="Pfam" id="PF22936"/>
    </source>
</evidence>
<dbReference type="EMBL" id="MJEQ01000363">
    <property type="protein sequence ID" value="OIT36993.1"/>
    <property type="molecule type" value="Genomic_DNA"/>
</dbReference>
<protein>
    <recommendedName>
        <fullName evidence="1">Retrovirus-related Pol polyprotein from transposon TNT 1-94-like beta-barrel domain-containing protein</fullName>
    </recommendedName>
</protein>
<accession>A0A314L612</accession>
<keyword evidence="3" id="KW-1185">Reference proteome</keyword>
<evidence type="ECO:0000313" key="3">
    <source>
        <dbReference type="Proteomes" id="UP000187609"/>
    </source>
</evidence>
<reference evidence="2" key="1">
    <citation type="submission" date="2016-11" db="EMBL/GenBank/DDBJ databases">
        <title>The genome of Nicotiana attenuata.</title>
        <authorList>
            <person name="Xu S."/>
            <person name="Brockmoeller T."/>
            <person name="Gaquerel E."/>
            <person name="Navarro A."/>
            <person name="Kuhl H."/>
            <person name="Gase K."/>
            <person name="Ling Z."/>
            <person name="Zhou W."/>
            <person name="Kreitzer C."/>
            <person name="Stanke M."/>
            <person name="Tang H."/>
            <person name="Lyons E."/>
            <person name="Pandey P."/>
            <person name="Pandey S.P."/>
            <person name="Timmermann B."/>
            <person name="Baldwin I.T."/>
        </authorList>
    </citation>
    <scope>NUCLEOTIDE SEQUENCE [LARGE SCALE GENOMIC DNA]</scope>
    <source>
        <strain evidence="2">UT</strain>
    </source>
</reference>
<gene>
    <name evidence="2" type="ORF">A4A49_54908</name>
</gene>
<dbReference type="Pfam" id="PF22936">
    <property type="entry name" value="Pol_BBD"/>
    <property type="match status" value="1"/>
</dbReference>
<dbReference type="Proteomes" id="UP000187609">
    <property type="component" value="Unassembled WGS sequence"/>
</dbReference>
<proteinExistence type="predicted"/>
<comment type="caution">
    <text evidence="2">The sequence shown here is derived from an EMBL/GenBank/DDBJ whole genome shotgun (WGS) entry which is preliminary data.</text>
</comment>